<keyword evidence="1" id="KW-0472">Membrane</keyword>
<keyword evidence="1" id="KW-1133">Transmembrane helix</keyword>
<keyword evidence="1" id="KW-0812">Transmembrane</keyword>
<feature type="transmembrane region" description="Helical" evidence="1">
    <location>
        <begin position="164"/>
        <end position="184"/>
    </location>
</feature>
<feature type="transmembrane region" description="Helical" evidence="1">
    <location>
        <begin position="59"/>
        <end position="82"/>
    </location>
</feature>
<keyword evidence="3" id="KW-1185">Reference proteome</keyword>
<dbReference type="Proteomes" id="UP000198287">
    <property type="component" value="Unassembled WGS sequence"/>
</dbReference>
<proteinExistence type="predicted"/>
<sequence>MDIENQASKTDIIDSESHLPPCKTRIPIGLYLIFTLVSISSFVYVIFTRPKVDDEWLKVTVCVVIFIWMGRCATWAFGFNGINSNLCYVTGLLFLSSWCLVMCLVGAVMIKMMGSRALYPTKFWTEELFLSNDVFATKCEKCCKLEVGSWSGPVANAFTSGGRFLAVGLVYLVLGGARSVYAFFRDVTTRNN</sequence>
<comment type="caution">
    <text evidence="2">The sequence shown here is derived from an EMBL/GenBank/DDBJ whole genome shotgun (WGS) entry which is preliminary data.</text>
</comment>
<protein>
    <submittedName>
        <fullName evidence="2">Uncharacterized protein</fullName>
    </submittedName>
</protein>
<name>A0A226DQB6_FOLCA</name>
<evidence type="ECO:0000256" key="1">
    <source>
        <dbReference type="SAM" id="Phobius"/>
    </source>
</evidence>
<evidence type="ECO:0000313" key="3">
    <source>
        <dbReference type="Proteomes" id="UP000198287"/>
    </source>
</evidence>
<reference evidence="2 3" key="1">
    <citation type="submission" date="2015-12" db="EMBL/GenBank/DDBJ databases">
        <title>The genome of Folsomia candida.</title>
        <authorList>
            <person name="Faddeeva A."/>
            <person name="Derks M.F."/>
            <person name="Anvar Y."/>
            <person name="Smit S."/>
            <person name="Van Straalen N."/>
            <person name="Roelofs D."/>
        </authorList>
    </citation>
    <scope>NUCLEOTIDE SEQUENCE [LARGE SCALE GENOMIC DNA]</scope>
    <source>
        <strain evidence="2 3">VU population</strain>
        <tissue evidence="2">Whole body</tissue>
    </source>
</reference>
<feature type="transmembrane region" description="Helical" evidence="1">
    <location>
        <begin position="88"/>
        <end position="110"/>
    </location>
</feature>
<organism evidence="2 3">
    <name type="scientific">Folsomia candida</name>
    <name type="common">Springtail</name>
    <dbReference type="NCBI Taxonomy" id="158441"/>
    <lineage>
        <taxon>Eukaryota</taxon>
        <taxon>Metazoa</taxon>
        <taxon>Ecdysozoa</taxon>
        <taxon>Arthropoda</taxon>
        <taxon>Hexapoda</taxon>
        <taxon>Collembola</taxon>
        <taxon>Entomobryomorpha</taxon>
        <taxon>Isotomoidea</taxon>
        <taxon>Isotomidae</taxon>
        <taxon>Proisotominae</taxon>
        <taxon>Folsomia</taxon>
    </lineage>
</organism>
<dbReference type="EMBL" id="LNIX01000013">
    <property type="protein sequence ID" value="OXA47399.1"/>
    <property type="molecule type" value="Genomic_DNA"/>
</dbReference>
<evidence type="ECO:0000313" key="2">
    <source>
        <dbReference type="EMBL" id="OXA47399.1"/>
    </source>
</evidence>
<gene>
    <name evidence="2" type="ORF">Fcan01_18011</name>
</gene>
<dbReference type="AlphaFoldDB" id="A0A226DQB6"/>
<accession>A0A226DQB6</accession>
<feature type="transmembrane region" description="Helical" evidence="1">
    <location>
        <begin position="28"/>
        <end position="47"/>
    </location>
</feature>